<evidence type="ECO:0008006" key="4">
    <source>
        <dbReference type="Google" id="ProtNLM"/>
    </source>
</evidence>
<keyword evidence="3" id="KW-1185">Reference proteome</keyword>
<feature type="region of interest" description="Disordered" evidence="1">
    <location>
        <begin position="355"/>
        <end position="537"/>
    </location>
</feature>
<dbReference type="AlphaFoldDB" id="A0ABC9Z6J3"/>
<feature type="compositionally biased region" description="Basic and acidic residues" evidence="1">
    <location>
        <begin position="98"/>
        <end position="109"/>
    </location>
</feature>
<dbReference type="EMBL" id="BBYQ01000261">
    <property type="protein sequence ID" value="GAP33409.1"/>
    <property type="molecule type" value="Genomic_DNA"/>
</dbReference>
<dbReference type="Proteomes" id="UP000037179">
    <property type="component" value="Unassembled WGS sequence"/>
</dbReference>
<feature type="compositionally biased region" description="Pro residues" evidence="1">
    <location>
        <begin position="418"/>
        <end position="442"/>
    </location>
</feature>
<feature type="compositionally biased region" description="Pro residues" evidence="1">
    <location>
        <begin position="508"/>
        <end position="537"/>
    </location>
</feature>
<feature type="compositionally biased region" description="Gly residues" evidence="1">
    <location>
        <begin position="1"/>
        <end position="13"/>
    </location>
</feature>
<name>A0ABC9Z6J3_9NOCA</name>
<feature type="compositionally biased region" description="Pro residues" evidence="1">
    <location>
        <begin position="470"/>
        <end position="498"/>
    </location>
</feature>
<feature type="region of interest" description="Disordered" evidence="1">
    <location>
        <begin position="1"/>
        <end position="109"/>
    </location>
</feature>
<proteinExistence type="predicted"/>
<evidence type="ECO:0000256" key="1">
    <source>
        <dbReference type="SAM" id="MobiDB-lite"/>
    </source>
</evidence>
<feature type="compositionally biased region" description="Pro residues" evidence="1">
    <location>
        <begin position="450"/>
        <end position="462"/>
    </location>
</feature>
<reference evidence="2 3" key="2">
    <citation type="journal article" date="2016" name="Genome Announc.">
        <title>Draft Genome Sequence of Erythromycin- and Oxytetracycline-Sensitive Nocardia seriolae Strain U-1 (NBRC 110359).</title>
        <authorList>
            <person name="Imajoh M."/>
            <person name="Sukeda M."/>
            <person name="Shimizu M."/>
            <person name="Yamane J."/>
            <person name="Ohnishi K."/>
            <person name="Oshima S."/>
        </authorList>
    </citation>
    <scope>NUCLEOTIDE SEQUENCE [LARGE SCALE GENOMIC DNA]</scope>
    <source>
        <strain evidence="2 3">U-1</strain>
    </source>
</reference>
<gene>
    <name evidence="2" type="ORF">NSK11_contig00261-0002</name>
</gene>
<feature type="compositionally biased region" description="Acidic residues" evidence="1">
    <location>
        <begin position="564"/>
        <end position="574"/>
    </location>
</feature>
<evidence type="ECO:0000313" key="3">
    <source>
        <dbReference type="Proteomes" id="UP000037179"/>
    </source>
</evidence>
<feature type="compositionally biased region" description="Low complexity" evidence="1">
    <location>
        <begin position="70"/>
        <end position="87"/>
    </location>
</feature>
<organism evidence="2 3">
    <name type="scientific">Nocardia seriolae</name>
    <dbReference type="NCBI Taxonomy" id="37332"/>
    <lineage>
        <taxon>Bacteria</taxon>
        <taxon>Bacillati</taxon>
        <taxon>Actinomycetota</taxon>
        <taxon>Actinomycetes</taxon>
        <taxon>Mycobacteriales</taxon>
        <taxon>Nocardiaceae</taxon>
        <taxon>Nocardia</taxon>
    </lineage>
</organism>
<comment type="caution">
    <text evidence="2">The sequence shown here is derived from an EMBL/GenBank/DDBJ whole genome shotgun (WGS) entry which is preliminary data.</text>
</comment>
<reference evidence="3" key="1">
    <citation type="submission" date="2015-07" db="EMBL/GenBank/DDBJ databases">
        <title>Nocardia seriolae U-1 whole genome shotgun sequence.</title>
        <authorList>
            <person name="Imajoh M."/>
            <person name="Fukumoto Y."/>
            <person name="Sukeda M."/>
            <person name="Yamane J."/>
            <person name="Yamasaki K."/>
            <person name="Shimizu M."/>
            <person name="Ohnishi K."/>
            <person name="Oshima S."/>
        </authorList>
    </citation>
    <scope>NUCLEOTIDE SEQUENCE [LARGE SCALE GENOMIC DNA]</scope>
    <source>
        <strain evidence="3">U-1</strain>
    </source>
</reference>
<feature type="region of interest" description="Disordered" evidence="1">
    <location>
        <begin position="551"/>
        <end position="574"/>
    </location>
</feature>
<accession>A0ABC9Z6J3</accession>
<feature type="compositionally biased region" description="Pro residues" evidence="1">
    <location>
        <begin position="44"/>
        <end position="69"/>
    </location>
</feature>
<feature type="compositionally biased region" description="Pro residues" evidence="1">
    <location>
        <begin position="386"/>
        <end position="405"/>
    </location>
</feature>
<protein>
    <recommendedName>
        <fullName evidence="4">Vegetative cell wall protein gp1</fullName>
    </recommendedName>
</protein>
<sequence length="574" mass="61105">MPSQPGNGGGIGAGALTPPAIPPGNGTPIVPVPGAETPVLPGNQPSPAPRTAPPAADPEPQTQRPPTPPAQTELPAPVSSAVPVAPNIAPPSPASPVPDREPVQQDRRSGFDGRIPFLVIAAAAAFVAGASRTVSGRPSWIDWLLRRADDEIKKPTGPNVPPPNPDDPTYQFWLNASEHQRAFWEALDHSPFGMQIHHLIEQQIFRDYPGVFDEDEKNAIENLRGIWQSVANDVHLRQIRRAWNQIYGALKKAGILPWTGQPMSGPEAEVLRQQLLFWAVVVDILFGDWMTPRPTILDDPDFDDILKALGLSPEQIAKFKDLTPAQRQAVLKIILDMLSGKLRDYRDYFPNAELSAPWERPQNDPGQQQQYPVSPGGNGNVAPETPTTPPSEMPPTPPAEIPPSQTPGTEGPTRHEPPSTPSTPPSTPPSTTPSTPSTPPSTMPSTPSTPSTPAPSTPPSTPPSTTSPAPTTPTQPPTTGPTPQPPRTAPPTSPPTTQPPTTNEPPRTATPPPTPPQKPGEPWVLPFPKPPSTPWRVPGPLPLPPLLPIPVANHEPPAAASAEAEIDDLPEATP</sequence>
<evidence type="ECO:0000313" key="2">
    <source>
        <dbReference type="EMBL" id="GAP33409.1"/>
    </source>
</evidence>